<keyword evidence="14" id="KW-1185">Reference proteome</keyword>
<dbReference type="PANTHER" id="PTHR42715:SF3">
    <property type="entry name" value="BETA-GLUCOSIDASE B-RELATED"/>
    <property type="match status" value="1"/>
</dbReference>
<keyword evidence="8" id="KW-0119">Carbohydrate metabolism</keyword>
<evidence type="ECO:0000256" key="5">
    <source>
        <dbReference type="ARBA" id="ARBA00022801"/>
    </source>
</evidence>
<evidence type="ECO:0000256" key="9">
    <source>
        <dbReference type="ARBA" id="ARBA00023295"/>
    </source>
</evidence>
<dbReference type="InterPro" id="IPR011658">
    <property type="entry name" value="PA14_dom"/>
</dbReference>
<dbReference type="PROSITE" id="PS51820">
    <property type="entry name" value="PA14"/>
    <property type="match status" value="1"/>
</dbReference>
<reference evidence="13 14" key="1">
    <citation type="submission" date="2018-02" db="EMBL/GenBank/DDBJ databases">
        <title>The genomes of Aspergillus section Nigri reveals drivers in fungal speciation.</title>
        <authorList>
            <consortium name="DOE Joint Genome Institute"/>
            <person name="Vesth T.C."/>
            <person name="Nybo J."/>
            <person name="Theobald S."/>
            <person name="Brandl J."/>
            <person name="Frisvad J.C."/>
            <person name="Nielsen K.F."/>
            <person name="Lyhne E.K."/>
            <person name="Kogle M.E."/>
            <person name="Kuo A."/>
            <person name="Riley R."/>
            <person name="Clum A."/>
            <person name="Nolan M."/>
            <person name="Lipzen A."/>
            <person name="Salamov A."/>
            <person name="Henrissat B."/>
            <person name="Wiebenga A."/>
            <person name="De vries R.P."/>
            <person name="Grigoriev I.V."/>
            <person name="Mortensen U.H."/>
            <person name="Andersen M.R."/>
            <person name="Baker S.E."/>
        </authorList>
    </citation>
    <scope>NUCLEOTIDE SEQUENCE [LARGE SCALE GENOMIC DNA]</scope>
    <source>
        <strain evidence="13 14">CBS 121057</strain>
    </source>
</reference>
<proteinExistence type="inferred from homology"/>
<dbReference type="InterPro" id="IPR001764">
    <property type="entry name" value="Glyco_hydro_3_N"/>
</dbReference>
<comment type="catalytic activity">
    <reaction evidence="1">
        <text>Hydrolysis of terminal, non-reducing beta-D-glucosyl residues with release of beta-D-glucose.</text>
        <dbReference type="EC" id="3.2.1.21"/>
    </reaction>
</comment>
<dbReference type="Pfam" id="PF01915">
    <property type="entry name" value="Glyco_hydro_3_C"/>
    <property type="match status" value="1"/>
</dbReference>
<dbReference type="GO" id="GO:0030245">
    <property type="term" value="P:cellulose catabolic process"/>
    <property type="evidence" value="ECO:0007669"/>
    <property type="project" value="UniProtKB-UniPathway"/>
</dbReference>
<dbReference type="PRINTS" id="PR00133">
    <property type="entry name" value="GLHYDRLASE3"/>
</dbReference>
<dbReference type="Gene3D" id="2.60.40.10">
    <property type="entry name" value="Immunoglobulins"/>
    <property type="match status" value="1"/>
</dbReference>
<dbReference type="Pfam" id="PF14310">
    <property type="entry name" value="Fn3-like"/>
    <property type="match status" value="1"/>
</dbReference>
<evidence type="ECO:0000256" key="3">
    <source>
        <dbReference type="ARBA" id="ARBA00005336"/>
    </source>
</evidence>
<dbReference type="Gene3D" id="3.40.50.1700">
    <property type="entry name" value="Glycoside hydrolase family 3 C-terminal domain"/>
    <property type="match status" value="1"/>
</dbReference>
<dbReference type="Pfam" id="PF00933">
    <property type="entry name" value="Glyco_hydro_3"/>
    <property type="match status" value="1"/>
</dbReference>
<dbReference type="Proteomes" id="UP000248423">
    <property type="component" value="Unassembled WGS sequence"/>
</dbReference>
<dbReference type="PANTHER" id="PTHR42715">
    <property type="entry name" value="BETA-GLUCOSIDASE"/>
    <property type="match status" value="1"/>
</dbReference>
<keyword evidence="5" id="KW-0378">Hydrolase</keyword>
<dbReference type="InterPro" id="IPR013783">
    <property type="entry name" value="Ig-like_fold"/>
</dbReference>
<evidence type="ECO:0000313" key="14">
    <source>
        <dbReference type="Proteomes" id="UP000248423"/>
    </source>
</evidence>
<evidence type="ECO:0000256" key="10">
    <source>
        <dbReference type="ARBA" id="ARBA00023326"/>
    </source>
</evidence>
<dbReference type="STRING" id="1448318.A0A319E0C4"/>
<dbReference type="EMBL" id="KZ826379">
    <property type="protein sequence ID" value="PYI03521.1"/>
    <property type="molecule type" value="Genomic_DNA"/>
</dbReference>
<dbReference type="InterPro" id="IPR002772">
    <property type="entry name" value="Glyco_hydro_3_C"/>
</dbReference>
<comment type="function">
    <text evidence="11">Beta-glucosidases are one of a number of cellulolytic enzymes involved in the degradation of cellulosic biomass. Catalyzes the last step releasing glucose from the inhibitory cellobiose.</text>
</comment>
<name>A0A319E0C4_ASPSB</name>
<evidence type="ECO:0000256" key="6">
    <source>
        <dbReference type="ARBA" id="ARBA00023001"/>
    </source>
</evidence>
<evidence type="ECO:0000256" key="8">
    <source>
        <dbReference type="ARBA" id="ARBA00023277"/>
    </source>
</evidence>
<gene>
    <name evidence="13" type="ORF">BO78DRAFT_322508</name>
</gene>
<keyword evidence="6" id="KW-0136">Cellulose degradation</keyword>
<evidence type="ECO:0000256" key="2">
    <source>
        <dbReference type="ARBA" id="ARBA00004987"/>
    </source>
</evidence>
<dbReference type="Pfam" id="PF07691">
    <property type="entry name" value="PA14"/>
    <property type="match status" value="1"/>
</dbReference>
<dbReference type="OrthoDB" id="47059at2759"/>
<keyword evidence="10" id="KW-0624">Polysaccharide degradation</keyword>
<comment type="similarity">
    <text evidence="3">Belongs to the glycosyl hydrolase 3 family.</text>
</comment>
<dbReference type="SMART" id="SM00758">
    <property type="entry name" value="PA14"/>
    <property type="match status" value="1"/>
</dbReference>
<evidence type="ECO:0000256" key="11">
    <source>
        <dbReference type="ARBA" id="ARBA00024983"/>
    </source>
</evidence>
<dbReference type="SUPFAM" id="SSF52279">
    <property type="entry name" value="Beta-D-glucan exohydrolase, C-terminal domain"/>
    <property type="match status" value="1"/>
</dbReference>
<evidence type="ECO:0000313" key="13">
    <source>
        <dbReference type="EMBL" id="PYI03521.1"/>
    </source>
</evidence>
<protein>
    <recommendedName>
        <fullName evidence="4">beta-glucosidase</fullName>
        <ecNumber evidence="4">3.2.1.21</ecNumber>
    </recommendedName>
</protein>
<dbReference type="InterPro" id="IPR017853">
    <property type="entry name" value="GH"/>
</dbReference>
<dbReference type="InterPro" id="IPR050288">
    <property type="entry name" value="Cellulose_deg_GH3"/>
</dbReference>
<sequence>MSEPDTASLVARLTLDEKLALLAGESQWRTAAIERLGIPSLKVSDGPSGARGEVFGEGIPAAFLPCGVSLGATWDPDLLYEVAQLLGDECKTKSASVLLAPTICIPRHPLGGRNFEAFSEDPYLTGRLAVGYVRGIQSRGIGATPKHFVANDQETKRFKYNVNVASRALREVYLLPFQMVVRDADPWCMMTAYNKVKGHYCDENRELLIDIARGEWDWRGVFMSDWGGTTSTVASINNGLDLEMPGPPSKRSKAALAAPLRDGLVNLDRVAESADRILHLLKRAGRFADPRDDPEVCDDTPEKRALLLRAATEGIVMLKNDSSALPLRPTENIRKIGIFGPNAQRVVAGGGGSSYIKAPYWTSVEESLKNEFRDTQVEFVTAQGAKVNRYLPVCEVARDPDTHAPGAAVDWYNSQDCTGDVVTTTHVDDLYYMSFGTAPPEVNDSTRFSYRLRAKVQPRTTGCHAISLASIGPAKLSLDGTPLLEQSGAYEEKGSFFFTYGSEEKVVSLDYIAGKDYELQIEYQSHGRQHNPKLCNLLDPMEDQFQGIRVGFEEADDLDRPAEAAKLAADCEAAIVVVGRDREWETEGQDILSFDLPGEQVRLIRDVAAVCKRTIVLVQAGTPVNMEPWIHDVQAALYIWYQGQELGNAAAAVLRGHANPSGRLPVTFPRRIEDCPAFSSFPGEENEIHYAEGLFVGYKWWDFLSIEPLFPLGFGLSYNTFETVPGSISGHTLTQNGPDVTLTVRVTNTGGSDVPGRETVIAWFSPSGSTRLSRPKKQICAFAKSQSLLPGETQEVELKLDYHAFGMFDTIRNLWLIDGNSEFEILLGTTASNAVPVWRVMADREITWSR</sequence>
<dbReference type="InterPro" id="IPR037524">
    <property type="entry name" value="PA14/GLEYA"/>
</dbReference>
<dbReference type="AlphaFoldDB" id="A0A319E0C4"/>
<dbReference type="EC" id="3.2.1.21" evidence="4"/>
<keyword evidence="9" id="KW-0326">Glycosidase</keyword>
<dbReference type="InterPro" id="IPR036881">
    <property type="entry name" value="Glyco_hydro_3_C_sf"/>
</dbReference>
<dbReference type="VEuPathDB" id="FungiDB:BO78DRAFT_322508"/>
<dbReference type="SUPFAM" id="SSF51445">
    <property type="entry name" value="(Trans)glycosidases"/>
    <property type="match status" value="1"/>
</dbReference>
<evidence type="ECO:0000256" key="4">
    <source>
        <dbReference type="ARBA" id="ARBA00012744"/>
    </source>
</evidence>
<evidence type="ECO:0000256" key="1">
    <source>
        <dbReference type="ARBA" id="ARBA00000448"/>
    </source>
</evidence>
<dbReference type="InterPro" id="IPR026891">
    <property type="entry name" value="Fn3-like"/>
</dbReference>
<dbReference type="Gene3D" id="2.60.120.260">
    <property type="entry name" value="Galactose-binding domain-like"/>
    <property type="match status" value="1"/>
</dbReference>
<organism evidence="13 14">
    <name type="scientific">Aspergillus sclerotiicarbonarius (strain CBS 121057 / IBT 28362)</name>
    <dbReference type="NCBI Taxonomy" id="1448318"/>
    <lineage>
        <taxon>Eukaryota</taxon>
        <taxon>Fungi</taxon>
        <taxon>Dikarya</taxon>
        <taxon>Ascomycota</taxon>
        <taxon>Pezizomycotina</taxon>
        <taxon>Eurotiomycetes</taxon>
        <taxon>Eurotiomycetidae</taxon>
        <taxon>Eurotiales</taxon>
        <taxon>Aspergillaceae</taxon>
        <taxon>Aspergillus</taxon>
        <taxon>Aspergillus subgen. Circumdati</taxon>
    </lineage>
</organism>
<dbReference type="Gene3D" id="3.20.20.300">
    <property type="entry name" value="Glycoside hydrolase, family 3, N-terminal domain"/>
    <property type="match status" value="1"/>
</dbReference>
<evidence type="ECO:0000256" key="7">
    <source>
        <dbReference type="ARBA" id="ARBA00023180"/>
    </source>
</evidence>
<dbReference type="GO" id="GO:0008422">
    <property type="term" value="F:beta-glucosidase activity"/>
    <property type="evidence" value="ECO:0007669"/>
    <property type="project" value="UniProtKB-EC"/>
</dbReference>
<dbReference type="InterPro" id="IPR036962">
    <property type="entry name" value="Glyco_hydro_3_N_sf"/>
</dbReference>
<comment type="pathway">
    <text evidence="2">Glycan metabolism; cellulose degradation.</text>
</comment>
<evidence type="ECO:0000259" key="12">
    <source>
        <dbReference type="PROSITE" id="PS51820"/>
    </source>
</evidence>
<dbReference type="SMART" id="SM01217">
    <property type="entry name" value="Fn3_like"/>
    <property type="match status" value="1"/>
</dbReference>
<accession>A0A319E0C4</accession>
<feature type="domain" description="PA14" evidence="12">
    <location>
        <begin position="402"/>
        <end position="566"/>
    </location>
</feature>
<keyword evidence="7" id="KW-0325">Glycoprotein</keyword>
<dbReference type="UniPathway" id="UPA00696"/>